<keyword evidence="2 5" id="KW-0812">Transmembrane</keyword>
<dbReference type="eggNOG" id="ENOG502QU6H">
    <property type="taxonomic scope" value="Eukaryota"/>
</dbReference>
<protein>
    <submittedName>
        <fullName evidence="6">KLLA0C13607p</fullName>
    </submittedName>
</protein>
<name>Q6CTD2_KLULA</name>
<organism evidence="6 7">
    <name type="scientific">Kluyveromyces lactis (strain ATCC 8585 / CBS 2359 / DSM 70799 / NBRC 1267 / NRRL Y-1140 / WM37)</name>
    <name type="common">Yeast</name>
    <name type="synonym">Candida sphaerica</name>
    <dbReference type="NCBI Taxonomy" id="284590"/>
    <lineage>
        <taxon>Eukaryota</taxon>
        <taxon>Fungi</taxon>
        <taxon>Dikarya</taxon>
        <taxon>Ascomycota</taxon>
        <taxon>Saccharomycotina</taxon>
        <taxon>Saccharomycetes</taxon>
        <taxon>Saccharomycetales</taxon>
        <taxon>Saccharomycetaceae</taxon>
        <taxon>Kluyveromyces</taxon>
    </lineage>
</organism>
<feature type="transmembrane region" description="Helical" evidence="5">
    <location>
        <begin position="72"/>
        <end position="93"/>
    </location>
</feature>
<feature type="transmembrane region" description="Helical" evidence="5">
    <location>
        <begin position="431"/>
        <end position="450"/>
    </location>
</feature>
<comment type="subcellular location">
    <subcellularLocation>
        <location evidence="1">Membrane</location>
        <topology evidence="1">Multi-pass membrane protein</topology>
    </subcellularLocation>
</comment>
<feature type="transmembrane region" description="Helical" evidence="5">
    <location>
        <begin position="141"/>
        <end position="160"/>
    </location>
</feature>
<dbReference type="InterPro" id="IPR040254">
    <property type="entry name" value="Ecm3-like"/>
</dbReference>
<keyword evidence="3 5" id="KW-1133">Transmembrane helix</keyword>
<evidence type="ECO:0000256" key="5">
    <source>
        <dbReference type="SAM" id="Phobius"/>
    </source>
</evidence>
<feature type="transmembrane region" description="Helical" evidence="5">
    <location>
        <begin position="470"/>
        <end position="495"/>
    </location>
</feature>
<reference evidence="6 7" key="1">
    <citation type="journal article" date="2004" name="Nature">
        <title>Genome evolution in yeasts.</title>
        <authorList>
            <consortium name="Genolevures"/>
            <person name="Dujon B."/>
            <person name="Sherman D."/>
            <person name="Fischer G."/>
            <person name="Durrens P."/>
            <person name="Casaregola S."/>
            <person name="Lafontaine I."/>
            <person name="de Montigny J."/>
            <person name="Marck C."/>
            <person name="Neuveglise C."/>
            <person name="Talla E."/>
            <person name="Goffard N."/>
            <person name="Frangeul L."/>
            <person name="Aigle M."/>
            <person name="Anthouard V."/>
            <person name="Babour A."/>
            <person name="Barbe V."/>
            <person name="Barnay S."/>
            <person name="Blanchin S."/>
            <person name="Beckerich J.M."/>
            <person name="Beyne E."/>
            <person name="Bleykasten C."/>
            <person name="Boisrame A."/>
            <person name="Boyer J."/>
            <person name="Cattolico L."/>
            <person name="Confanioleri F."/>
            <person name="de Daruvar A."/>
            <person name="Despons L."/>
            <person name="Fabre E."/>
            <person name="Fairhead C."/>
            <person name="Ferry-Dumazet H."/>
            <person name="Groppi A."/>
            <person name="Hantraye F."/>
            <person name="Hennequin C."/>
            <person name="Jauniaux N."/>
            <person name="Joyet P."/>
            <person name="Kachouri R."/>
            <person name="Kerrest A."/>
            <person name="Koszul R."/>
            <person name="Lemaire M."/>
            <person name="Lesur I."/>
            <person name="Ma L."/>
            <person name="Muller H."/>
            <person name="Nicaud J.M."/>
            <person name="Nikolski M."/>
            <person name="Oztas S."/>
            <person name="Ozier-Kalogeropoulos O."/>
            <person name="Pellenz S."/>
            <person name="Potier S."/>
            <person name="Richard G.F."/>
            <person name="Straub M.L."/>
            <person name="Suleau A."/>
            <person name="Swennene D."/>
            <person name="Tekaia F."/>
            <person name="Wesolowski-Louvel M."/>
            <person name="Westhof E."/>
            <person name="Wirth B."/>
            <person name="Zeniou-Meyer M."/>
            <person name="Zivanovic I."/>
            <person name="Bolotin-Fukuhara M."/>
            <person name="Thierry A."/>
            <person name="Bouchier C."/>
            <person name="Caudron B."/>
            <person name="Scarpelli C."/>
            <person name="Gaillardin C."/>
            <person name="Weissenbach J."/>
            <person name="Wincker P."/>
            <person name="Souciet J.L."/>
        </authorList>
    </citation>
    <scope>NUCLEOTIDE SEQUENCE [LARGE SCALE GENOMIC DNA]</scope>
    <source>
        <strain evidence="7">ATCC 8585 / CBS 2359 / DSM 70799 / NBRC 1267 / NRRL Y-1140 / WM37</strain>
    </source>
</reference>
<proteinExistence type="predicted"/>
<dbReference type="FunCoup" id="Q6CTD2">
    <property type="interactions" value="89"/>
</dbReference>
<sequence>MGLTVGEAIWASVKPIIKIYMIIATGFGLAKGNILTVAATRTCSDIVLTVLLPSLSFNKIVSSIDYRDAKDVGIICLTAVMIFGTGLFFAFVVRKVLPVPKKWRGGILAGGTFPNISDLPIAILQTMDQGLLFTEEEADKGIASVIIFLAMFMICIFNLGGFRLIEMDFEYADEENASIQTPLEPPAQSNASQFHLQTDSQSFCSKENDRAVNSINSQEAVTSPIQLAEDNVISRRLTNATAASAQSLSSSLRSIDLRSMPPENVHDLIKEYSNVDQYGARRNSVTSTIKPETEDSGQVPLRKEFTTLKRIVTSDATVTGQDIKESANILPSRVRNIPGMSVLLFFLKNFLRPCSMAVFLALLIAFIPWLKALFVTTSNGPYIHPAPDGQPALNFIMDYTGYLGNASVPFGLMLLGATLGRLKIKKLYPGFWKSAAILVVLRLCIMPIFGVLWCDRLVKAGWLNWQDDSMLLLVIVIDWGLPTMTTIIFFTASFTPPDSEDTTQMDCVAFFLILQYPVLIISLPFLVTYFLLVQMKV</sequence>
<keyword evidence="4 5" id="KW-0472">Membrane</keyword>
<dbReference type="GO" id="GO:0055085">
    <property type="term" value="P:transmembrane transport"/>
    <property type="evidence" value="ECO:0007669"/>
    <property type="project" value="InterPro"/>
</dbReference>
<evidence type="ECO:0000256" key="2">
    <source>
        <dbReference type="ARBA" id="ARBA00022692"/>
    </source>
</evidence>
<evidence type="ECO:0000313" key="7">
    <source>
        <dbReference type="Proteomes" id="UP000000598"/>
    </source>
</evidence>
<dbReference type="PANTHER" id="PTHR31274">
    <property type="entry name" value="PROTEIN ECM3"/>
    <property type="match status" value="1"/>
</dbReference>
<evidence type="ECO:0000313" key="6">
    <source>
        <dbReference type="EMBL" id="CAH01658.1"/>
    </source>
</evidence>
<dbReference type="HOGENOM" id="CLU_021924_0_1_1"/>
<dbReference type="InterPro" id="IPR004776">
    <property type="entry name" value="Mem_transp_PIN-like"/>
</dbReference>
<dbReference type="Pfam" id="PF03547">
    <property type="entry name" value="Mem_trans"/>
    <property type="match status" value="1"/>
</dbReference>
<feature type="transmembrane region" description="Helical" evidence="5">
    <location>
        <begin position="507"/>
        <end position="532"/>
    </location>
</feature>
<dbReference type="KEGG" id="kla:KLLA0_C13607g"/>
<evidence type="ECO:0000256" key="4">
    <source>
        <dbReference type="ARBA" id="ARBA00023136"/>
    </source>
</evidence>
<dbReference type="GO" id="GO:0016020">
    <property type="term" value="C:membrane"/>
    <property type="evidence" value="ECO:0007669"/>
    <property type="project" value="UniProtKB-SubCell"/>
</dbReference>
<dbReference type="InParanoid" id="Q6CTD2"/>
<dbReference type="PANTHER" id="PTHR31274:SF3">
    <property type="entry name" value="PROTEIN ECM3"/>
    <property type="match status" value="1"/>
</dbReference>
<keyword evidence="7" id="KW-1185">Reference proteome</keyword>
<dbReference type="PaxDb" id="284590-Q6CTD2"/>
<dbReference type="EMBL" id="CR382123">
    <property type="protein sequence ID" value="CAH01658.1"/>
    <property type="molecule type" value="Genomic_DNA"/>
</dbReference>
<feature type="transmembrane region" description="Helical" evidence="5">
    <location>
        <begin position="399"/>
        <end position="419"/>
    </location>
</feature>
<dbReference type="AlphaFoldDB" id="Q6CTD2"/>
<gene>
    <name evidence="6" type="ORF">KLLA0_C13607g</name>
</gene>
<dbReference type="Proteomes" id="UP000000598">
    <property type="component" value="Chromosome C"/>
</dbReference>
<evidence type="ECO:0000256" key="1">
    <source>
        <dbReference type="ARBA" id="ARBA00004141"/>
    </source>
</evidence>
<evidence type="ECO:0000256" key="3">
    <source>
        <dbReference type="ARBA" id="ARBA00022989"/>
    </source>
</evidence>
<feature type="transmembrane region" description="Helical" evidence="5">
    <location>
        <begin position="350"/>
        <end position="370"/>
    </location>
</feature>
<accession>Q6CTD2</accession>
<dbReference type="OMA" id="TAQFIDT"/>